<dbReference type="Proteomes" id="UP001153328">
    <property type="component" value="Unassembled WGS sequence"/>
</dbReference>
<comment type="caution">
    <text evidence="2">The sequence shown here is derived from an EMBL/GenBank/DDBJ whole genome shotgun (WGS) entry which is preliminary data.</text>
</comment>
<accession>A0A9W4GY40</accession>
<feature type="region of interest" description="Disordered" evidence="1">
    <location>
        <begin position="54"/>
        <end position="73"/>
    </location>
</feature>
<dbReference type="EMBL" id="CAJVAX010000001">
    <property type="protein sequence ID" value="CAG7608197.1"/>
    <property type="molecule type" value="Genomic_DNA"/>
</dbReference>
<gene>
    <name evidence="2" type="ORF">SBRY_11117</name>
</gene>
<evidence type="ECO:0000313" key="3">
    <source>
        <dbReference type="Proteomes" id="UP001153328"/>
    </source>
</evidence>
<keyword evidence="3" id="KW-1185">Reference proteome</keyword>
<organism evidence="2 3">
    <name type="scientific">Actinacidiphila bryophytorum</name>
    <dbReference type="NCBI Taxonomy" id="1436133"/>
    <lineage>
        <taxon>Bacteria</taxon>
        <taxon>Bacillati</taxon>
        <taxon>Actinomycetota</taxon>
        <taxon>Actinomycetes</taxon>
        <taxon>Kitasatosporales</taxon>
        <taxon>Streptomycetaceae</taxon>
        <taxon>Actinacidiphila</taxon>
    </lineage>
</organism>
<evidence type="ECO:0000313" key="2">
    <source>
        <dbReference type="EMBL" id="CAG7608197.1"/>
    </source>
</evidence>
<sequence length="73" mass="7381">MGGAAGAAFSVRDRLFTKAVTSLPNRQRGAVDPPSSRHDLDASHKVASACCRVNAAPPPPGEAEATPARGCGP</sequence>
<protein>
    <submittedName>
        <fullName evidence="2">Uncharacterized protein</fullName>
    </submittedName>
</protein>
<evidence type="ECO:0000256" key="1">
    <source>
        <dbReference type="SAM" id="MobiDB-lite"/>
    </source>
</evidence>
<name>A0A9W4GY40_9ACTN</name>
<proteinExistence type="predicted"/>
<feature type="compositionally biased region" description="Low complexity" evidence="1">
    <location>
        <begin position="62"/>
        <end position="73"/>
    </location>
</feature>
<reference evidence="2" key="1">
    <citation type="submission" date="2021-06" db="EMBL/GenBank/DDBJ databases">
        <authorList>
            <person name="Arsene-Ploetze F."/>
        </authorList>
    </citation>
    <scope>NUCLEOTIDE SEQUENCE</scope>
    <source>
        <strain evidence="2">SBRY1</strain>
    </source>
</reference>
<dbReference type="AlphaFoldDB" id="A0A9W4GY40"/>
<feature type="region of interest" description="Disordered" evidence="1">
    <location>
        <begin position="24"/>
        <end position="43"/>
    </location>
</feature>